<dbReference type="OrthoDB" id="80147at2"/>
<name>A0A0R0AR61_9GAMM</name>
<organism evidence="1 2">
    <name type="scientific">Stenotrophomonas beteli</name>
    <dbReference type="NCBI Taxonomy" id="3384461"/>
    <lineage>
        <taxon>Bacteria</taxon>
        <taxon>Pseudomonadati</taxon>
        <taxon>Pseudomonadota</taxon>
        <taxon>Gammaproteobacteria</taxon>
        <taxon>Lysobacterales</taxon>
        <taxon>Lysobacteraceae</taxon>
        <taxon>Stenotrophomonas</taxon>
        <taxon>Stenotrophomonas maltophilia group</taxon>
    </lineage>
</organism>
<protein>
    <submittedName>
        <fullName evidence="1">Uncharacterized protein</fullName>
    </submittedName>
</protein>
<proteinExistence type="predicted"/>
<dbReference type="Proteomes" id="UP000051757">
    <property type="component" value="Unassembled WGS sequence"/>
</dbReference>
<keyword evidence="2" id="KW-1185">Reference proteome</keyword>
<evidence type="ECO:0000313" key="1">
    <source>
        <dbReference type="EMBL" id="KRG47161.1"/>
    </source>
</evidence>
<gene>
    <name evidence="1" type="ORF">ARC23_03480</name>
</gene>
<dbReference type="AlphaFoldDB" id="A0A0R0AR61"/>
<dbReference type="EMBL" id="LLXV01000088">
    <property type="protein sequence ID" value="KRG47161.1"/>
    <property type="molecule type" value="Genomic_DNA"/>
</dbReference>
<evidence type="ECO:0000313" key="2">
    <source>
        <dbReference type="Proteomes" id="UP000051757"/>
    </source>
</evidence>
<sequence>MTMDEAALLQAIDACECLFLAGIGEPEANRLRLVVEEGLVVGKPSRVELAHGRSIDDARAIEVMPHSQRFELIWDHYISYAVHNESYQSWDDSETWSGNLFRRYSRSKFLDYLDHATFADVSYPGPFTHYQVICQEHVIDIAALQPPKVRRMDPS</sequence>
<comment type="caution">
    <text evidence="1">The sequence shown here is derived from an EMBL/GenBank/DDBJ whole genome shotgun (WGS) entry which is preliminary data.</text>
</comment>
<accession>A0A0R0AR61</accession>
<reference evidence="1 2" key="1">
    <citation type="journal article" date="2016" name="Front. Microbiol.">
        <title>Genome Sequence of Type Strains of Genus Stenotrophomonas.</title>
        <authorList>
            <person name="Patil P.P."/>
            <person name="Midha S."/>
            <person name="Kumar S."/>
            <person name="Patil P.B."/>
        </authorList>
    </citation>
    <scope>NUCLEOTIDE SEQUENCE [LARGE SCALE GENOMIC DNA]</scope>
    <source>
        <strain evidence="1 2">LMG 978</strain>
    </source>
</reference>